<gene>
    <name evidence="4" type="ordered locus">Sgly_3076</name>
</gene>
<dbReference type="SUPFAM" id="SSF53218">
    <property type="entry name" value="Molybdenum cofactor biosynthesis proteins"/>
    <property type="match status" value="1"/>
</dbReference>
<organism evidence="4 5">
    <name type="scientific">Syntrophobotulus glycolicus (strain DSM 8271 / FlGlyR)</name>
    <dbReference type="NCBI Taxonomy" id="645991"/>
    <lineage>
        <taxon>Bacteria</taxon>
        <taxon>Bacillati</taxon>
        <taxon>Bacillota</taxon>
        <taxon>Clostridia</taxon>
        <taxon>Eubacteriales</taxon>
        <taxon>Desulfitobacteriaceae</taxon>
        <taxon>Syntrophobotulus</taxon>
    </lineage>
</organism>
<keyword evidence="4" id="KW-0548">Nucleotidyltransferase</keyword>
<dbReference type="eggNOG" id="COG0521">
    <property type="taxonomic scope" value="Bacteria"/>
</dbReference>
<keyword evidence="2" id="KW-0501">Molybdenum cofactor biosynthesis</keyword>
<dbReference type="OrthoDB" id="9784492at2"/>
<dbReference type="InterPro" id="IPR051920">
    <property type="entry name" value="MPT_Adenylyltrnsfr/MoaC-Rel"/>
</dbReference>
<keyword evidence="5" id="KW-1185">Reference proteome</keyword>
<dbReference type="GO" id="GO:0006777">
    <property type="term" value="P:Mo-molybdopterin cofactor biosynthetic process"/>
    <property type="evidence" value="ECO:0007669"/>
    <property type="project" value="UniProtKB-KW"/>
</dbReference>
<dbReference type="GO" id="GO:0016779">
    <property type="term" value="F:nucleotidyltransferase activity"/>
    <property type="evidence" value="ECO:0007669"/>
    <property type="project" value="UniProtKB-KW"/>
</dbReference>
<dbReference type="KEGG" id="sgy:Sgly_3076"/>
<keyword evidence="4" id="KW-0808">Transferase</keyword>
<dbReference type="InterPro" id="IPR001453">
    <property type="entry name" value="MoaB/Mog_dom"/>
</dbReference>
<dbReference type="PANTHER" id="PTHR43764:SF1">
    <property type="entry name" value="MOLYBDOPTERIN MOLYBDOTRANSFERASE"/>
    <property type="match status" value="1"/>
</dbReference>
<dbReference type="EMBL" id="CP002547">
    <property type="protein sequence ID" value="ADY57344.1"/>
    <property type="molecule type" value="Genomic_DNA"/>
</dbReference>
<evidence type="ECO:0000256" key="2">
    <source>
        <dbReference type="ARBA" id="ARBA00023150"/>
    </source>
</evidence>
<reference evidence="4 5" key="1">
    <citation type="journal article" date="2011" name="Stand. Genomic Sci.">
        <title>Complete genome sequence of Syntrophobotulus glycolicus type strain (FlGlyR).</title>
        <authorList>
            <person name="Han C."/>
            <person name="Mwirichia R."/>
            <person name="Chertkov O."/>
            <person name="Held B."/>
            <person name="Lapidus A."/>
            <person name="Nolan M."/>
            <person name="Lucas S."/>
            <person name="Hammon N."/>
            <person name="Deshpande S."/>
            <person name="Cheng J.F."/>
            <person name="Tapia R."/>
            <person name="Goodwin L."/>
            <person name="Pitluck S."/>
            <person name="Huntemann M."/>
            <person name="Liolios K."/>
            <person name="Ivanova N."/>
            <person name="Pagani I."/>
            <person name="Mavromatis K."/>
            <person name="Ovchinikova G."/>
            <person name="Pati A."/>
            <person name="Chen A."/>
            <person name="Palaniappan K."/>
            <person name="Land M."/>
            <person name="Hauser L."/>
            <person name="Brambilla E.M."/>
            <person name="Rohde M."/>
            <person name="Spring S."/>
            <person name="Sikorski J."/>
            <person name="Goker M."/>
            <person name="Woyke T."/>
            <person name="Bristow J."/>
            <person name="Eisen J.A."/>
            <person name="Markowitz V."/>
            <person name="Hugenholtz P."/>
            <person name="Kyrpides N.C."/>
            <person name="Klenk H.P."/>
            <person name="Detter J.C."/>
        </authorList>
    </citation>
    <scope>NUCLEOTIDE SEQUENCE [LARGE SCALE GENOMIC DNA]</scope>
    <source>
        <strain evidence="5">DSM 8271 / FlGlyR</strain>
    </source>
</reference>
<dbReference type="SMART" id="SM00852">
    <property type="entry name" value="MoCF_biosynth"/>
    <property type="match status" value="1"/>
</dbReference>
<evidence type="ECO:0000259" key="3">
    <source>
        <dbReference type="SMART" id="SM00852"/>
    </source>
</evidence>
<dbReference type="STRING" id="645991.Sgly_3076"/>
<dbReference type="CDD" id="cd00886">
    <property type="entry name" value="MogA_MoaB"/>
    <property type="match status" value="1"/>
</dbReference>
<dbReference type="RefSeq" id="WP_013626116.1">
    <property type="nucleotide sequence ID" value="NC_015172.1"/>
</dbReference>
<evidence type="ECO:0000313" key="5">
    <source>
        <dbReference type="Proteomes" id="UP000007488"/>
    </source>
</evidence>
<dbReference type="AlphaFoldDB" id="F0T0H2"/>
<dbReference type="InterPro" id="IPR036425">
    <property type="entry name" value="MoaB/Mog-like_dom_sf"/>
</dbReference>
<dbReference type="Gene3D" id="3.40.980.10">
    <property type="entry name" value="MoaB/Mog-like domain"/>
    <property type="match status" value="1"/>
</dbReference>
<name>F0T0H2_SYNGF</name>
<comment type="pathway">
    <text evidence="1">Cofactor biosynthesis; molybdopterin biosynthesis.</text>
</comment>
<dbReference type="HOGENOM" id="CLU_077358_1_1_9"/>
<accession>F0T0H2</accession>
<evidence type="ECO:0000313" key="4">
    <source>
        <dbReference type="EMBL" id="ADY57344.1"/>
    </source>
</evidence>
<dbReference type="PANTHER" id="PTHR43764">
    <property type="entry name" value="MOLYBDENUM COFACTOR BIOSYNTHESIS"/>
    <property type="match status" value="1"/>
</dbReference>
<sequence length="166" mass="17849">MIRVGILTVSDRGASGEREDQSGPLIKEIMQNRGWETAACSIIPDERKKIAQKLIEYADDLNIDVVFTTGGTGFAPRDVTPEATLDVVERLAPGLVQAILFESLKITPRAMLSRAVSGIRGGTIIVNLPGSPKAVRECLDVVLPALEHGVQILRGETGDCAENQDD</sequence>
<reference evidence="5" key="2">
    <citation type="submission" date="2011-02" db="EMBL/GenBank/DDBJ databases">
        <title>The complete genome of Syntrophobotulus glycolicus DSM 8271.</title>
        <authorList>
            <person name="Lucas S."/>
            <person name="Copeland A."/>
            <person name="Lapidus A."/>
            <person name="Bruce D."/>
            <person name="Goodwin L."/>
            <person name="Pitluck S."/>
            <person name="Kyrpides N."/>
            <person name="Mavromatis K."/>
            <person name="Pagani I."/>
            <person name="Ivanova N."/>
            <person name="Mikhailova N."/>
            <person name="Chertkov O."/>
            <person name="Held B."/>
            <person name="Detter J.C."/>
            <person name="Tapia R."/>
            <person name="Han C."/>
            <person name="Land M."/>
            <person name="Hauser L."/>
            <person name="Markowitz V."/>
            <person name="Cheng J.-F."/>
            <person name="Hugenholtz P."/>
            <person name="Woyke T."/>
            <person name="Wu D."/>
            <person name="Spring S."/>
            <person name="Schroeder M."/>
            <person name="Brambilla E."/>
            <person name="Klenk H.-P."/>
            <person name="Eisen J.A."/>
        </authorList>
    </citation>
    <scope>NUCLEOTIDE SEQUENCE [LARGE SCALE GENOMIC DNA]</scope>
    <source>
        <strain evidence="5">DSM 8271 / FlGlyR</strain>
    </source>
</reference>
<dbReference type="Proteomes" id="UP000007488">
    <property type="component" value="Chromosome"/>
</dbReference>
<protein>
    <submittedName>
        <fullName evidence="4">Molybdopterin adenylyltransferase</fullName>
    </submittedName>
</protein>
<dbReference type="NCBIfam" id="TIGR00177">
    <property type="entry name" value="molyb_syn"/>
    <property type="match status" value="1"/>
</dbReference>
<proteinExistence type="predicted"/>
<feature type="domain" description="MoaB/Mog" evidence="3">
    <location>
        <begin position="5"/>
        <end position="149"/>
    </location>
</feature>
<dbReference type="Pfam" id="PF00994">
    <property type="entry name" value="MoCF_biosynth"/>
    <property type="match status" value="1"/>
</dbReference>
<evidence type="ECO:0000256" key="1">
    <source>
        <dbReference type="ARBA" id="ARBA00005046"/>
    </source>
</evidence>